<accession>A0A5B7T066</accession>
<organism evidence="2 3">
    <name type="scientific">Aggregatimonas sangjinii</name>
    <dbReference type="NCBI Taxonomy" id="2583587"/>
    <lineage>
        <taxon>Bacteria</taxon>
        <taxon>Pseudomonadati</taxon>
        <taxon>Bacteroidota</taxon>
        <taxon>Flavobacteriia</taxon>
        <taxon>Flavobacteriales</taxon>
        <taxon>Flavobacteriaceae</taxon>
        <taxon>Aggregatimonas</taxon>
    </lineage>
</organism>
<name>A0A5B7T066_9FLAO</name>
<evidence type="ECO:0008006" key="4">
    <source>
        <dbReference type="Google" id="ProtNLM"/>
    </source>
</evidence>
<reference evidence="2 3" key="1">
    <citation type="submission" date="2019-05" db="EMBL/GenBank/DDBJ databases">
        <title>Genome sequencing of F202Z8.</title>
        <authorList>
            <person name="Kwon Y.M."/>
        </authorList>
    </citation>
    <scope>NUCLEOTIDE SEQUENCE [LARGE SCALE GENOMIC DNA]</scope>
    <source>
        <strain evidence="2 3">F202Z8</strain>
    </source>
</reference>
<dbReference type="KEGG" id="asag:FGM00_19440"/>
<evidence type="ECO:0000256" key="1">
    <source>
        <dbReference type="SAM" id="Coils"/>
    </source>
</evidence>
<proteinExistence type="predicted"/>
<dbReference type="OrthoDB" id="1436925at2"/>
<protein>
    <recommendedName>
        <fullName evidence="4">Viral A-type inclusion protein</fullName>
    </recommendedName>
</protein>
<keyword evidence="1" id="KW-0175">Coiled coil</keyword>
<feature type="coiled-coil region" evidence="1">
    <location>
        <begin position="110"/>
        <end position="137"/>
    </location>
</feature>
<evidence type="ECO:0000313" key="2">
    <source>
        <dbReference type="EMBL" id="QCX02430.1"/>
    </source>
</evidence>
<evidence type="ECO:0000313" key="3">
    <source>
        <dbReference type="Proteomes" id="UP000310017"/>
    </source>
</evidence>
<sequence>MKKITFLFLFSILILSCKEEKKDPSAEQMKEVLAVHDEVMPKMGTIAKLVGQLKPKVDSTAQGKVYEKAMKDLQESNAEMMDWMQRFGNRFDSDEIMNGKALTPEKKRWLKEEKQKIEALKQNVEVHISEAEALLDVQ</sequence>
<dbReference type="EMBL" id="CP040710">
    <property type="protein sequence ID" value="QCX02430.1"/>
    <property type="molecule type" value="Genomic_DNA"/>
</dbReference>
<dbReference type="Proteomes" id="UP000310017">
    <property type="component" value="Chromosome"/>
</dbReference>
<gene>
    <name evidence="2" type="ORF">FGM00_19440</name>
</gene>
<dbReference type="PROSITE" id="PS51257">
    <property type="entry name" value="PROKAR_LIPOPROTEIN"/>
    <property type="match status" value="1"/>
</dbReference>
<dbReference type="AlphaFoldDB" id="A0A5B7T066"/>
<keyword evidence="3" id="KW-1185">Reference proteome</keyword>